<dbReference type="InterPro" id="IPR053781">
    <property type="entry name" value="F-box_AtFBL13-like"/>
</dbReference>
<evidence type="ECO:0000313" key="3">
    <source>
        <dbReference type="Proteomes" id="UP000006591"/>
    </source>
</evidence>
<dbReference type="Pfam" id="PF00646">
    <property type="entry name" value="F-box"/>
    <property type="match status" value="1"/>
</dbReference>
<name>A0A0E0GC40_ORYNI</name>
<evidence type="ECO:0000259" key="1">
    <source>
        <dbReference type="PROSITE" id="PS50181"/>
    </source>
</evidence>
<dbReference type="EnsemblPlants" id="ONIVA02G32780.1">
    <property type="protein sequence ID" value="ONIVA02G32780.1"/>
    <property type="gene ID" value="ONIVA02G32780"/>
</dbReference>
<dbReference type="STRING" id="4536.A0A0E0GC40"/>
<dbReference type="PANTHER" id="PTHR32153">
    <property type="entry name" value="OJ000223_09.16 PROTEIN"/>
    <property type="match status" value="1"/>
</dbReference>
<dbReference type="SUPFAM" id="SSF81383">
    <property type="entry name" value="F-box domain"/>
    <property type="match status" value="1"/>
</dbReference>
<protein>
    <recommendedName>
        <fullName evidence="1">F-box domain-containing protein</fullName>
    </recommendedName>
</protein>
<feature type="domain" description="F-box" evidence="1">
    <location>
        <begin position="32"/>
        <end position="68"/>
    </location>
</feature>
<dbReference type="InterPro" id="IPR044997">
    <property type="entry name" value="F-box_plant"/>
</dbReference>
<dbReference type="PROSITE" id="PS50181">
    <property type="entry name" value="FBOX"/>
    <property type="match status" value="1"/>
</dbReference>
<dbReference type="OMA" id="HLCETET"/>
<organism evidence="2">
    <name type="scientific">Oryza nivara</name>
    <name type="common">Indian wild rice</name>
    <name type="synonym">Oryza sativa f. spontanea</name>
    <dbReference type="NCBI Taxonomy" id="4536"/>
    <lineage>
        <taxon>Eukaryota</taxon>
        <taxon>Viridiplantae</taxon>
        <taxon>Streptophyta</taxon>
        <taxon>Embryophyta</taxon>
        <taxon>Tracheophyta</taxon>
        <taxon>Spermatophyta</taxon>
        <taxon>Magnoliopsida</taxon>
        <taxon>Liliopsida</taxon>
        <taxon>Poales</taxon>
        <taxon>Poaceae</taxon>
        <taxon>BOP clade</taxon>
        <taxon>Oryzoideae</taxon>
        <taxon>Oryzeae</taxon>
        <taxon>Oryzinae</taxon>
        <taxon>Oryza</taxon>
    </lineage>
</organism>
<dbReference type="Proteomes" id="UP000006591">
    <property type="component" value="Chromosome 2"/>
</dbReference>
<dbReference type="SUPFAM" id="SSF52047">
    <property type="entry name" value="RNI-like"/>
    <property type="match status" value="1"/>
</dbReference>
<dbReference type="eggNOG" id="ENOG502R40I">
    <property type="taxonomic scope" value="Eukaryota"/>
</dbReference>
<dbReference type="AlphaFoldDB" id="A0A0E0GC40"/>
<accession>A0A0E0GC40</accession>
<dbReference type="InterPro" id="IPR036047">
    <property type="entry name" value="F-box-like_dom_sf"/>
</dbReference>
<reference evidence="2" key="1">
    <citation type="submission" date="2015-04" db="UniProtKB">
        <authorList>
            <consortium name="EnsemblPlants"/>
        </authorList>
    </citation>
    <scope>IDENTIFICATION</scope>
    <source>
        <strain evidence="2">SL10</strain>
    </source>
</reference>
<reference evidence="2" key="2">
    <citation type="submission" date="2018-04" db="EMBL/GenBank/DDBJ databases">
        <title>OnivRS2 (Oryza nivara Reference Sequence Version 2).</title>
        <authorList>
            <person name="Zhang J."/>
            <person name="Kudrna D."/>
            <person name="Lee S."/>
            <person name="Talag J."/>
            <person name="Rajasekar S."/>
            <person name="Welchert J."/>
            <person name="Hsing Y.-I."/>
            <person name="Wing R.A."/>
        </authorList>
    </citation>
    <scope>NUCLEOTIDE SEQUENCE [LARGE SCALE GENOMIC DNA]</scope>
    <source>
        <strain evidence="2">SL10</strain>
    </source>
</reference>
<dbReference type="Gramene" id="ONIVA02G32780.1">
    <property type="protein sequence ID" value="ONIVA02G32780.1"/>
    <property type="gene ID" value="ONIVA02G32780"/>
</dbReference>
<dbReference type="CDD" id="cd22160">
    <property type="entry name" value="F-box_AtFBL13-like"/>
    <property type="match status" value="1"/>
</dbReference>
<dbReference type="InterPro" id="IPR032675">
    <property type="entry name" value="LRR_dom_sf"/>
</dbReference>
<sequence length="479" mass="54411">MANKGGYLSVLAPIETTPTIKQDHITSNADLQDRISQLPDDILLAILDGLNVRDAARTSLLSKRWRPLPTMISHLTIDVSDFDPKSMSSFSDDELGRINATVVKATKSILACRKSNEHTISLLSMRFYLRDDDCISFGHTVGHVMATQKVEMIEFTILTEKDDNQCIDDDFIVYGRRFALFFSYCPNTFGGLTGLQLENLRFGEPEIIDVLNTCKRLHYLRLYNCSSGISTFLEVEHLQLSELSIINCRFGIIKLSSLPKLTRMIFGGWIAFQDPLSFGHVPLLESVTLTNVGLSWHNAVKLSKFLSNISIRDLTLDFNSEKVWDHLCETETDDERRKAYSYSENKNADWNASASDFKNHSLSTLVMFGFQSNDENLIRYSLCPSMLVVLGWVSYISRRLVMDAAVNLEDIFLYKRMACEKCKGKNPRPLRYPSTKKQRQALRNRIALGTHSLATIHFPTVLRANHYAKTVVLRAQSRL</sequence>
<dbReference type="HOGENOM" id="CLU_024168_2_1_1"/>
<keyword evidence="3" id="KW-1185">Reference proteome</keyword>
<evidence type="ECO:0000313" key="2">
    <source>
        <dbReference type="EnsemblPlants" id="ONIVA02G32780.1"/>
    </source>
</evidence>
<dbReference type="Gene3D" id="1.20.1280.50">
    <property type="match status" value="1"/>
</dbReference>
<dbReference type="Gene3D" id="3.80.10.10">
    <property type="entry name" value="Ribonuclease Inhibitor"/>
    <property type="match status" value="1"/>
</dbReference>
<dbReference type="InterPro" id="IPR001810">
    <property type="entry name" value="F-box_dom"/>
</dbReference>
<proteinExistence type="predicted"/>